<gene>
    <name evidence="1" type="ORF">NTEN_LOCUS17423</name>
</gene>
<protein>
    <submittedName>
        <fullName evidence="1">Uncharacterized protein</fullName>
    </submittedName>
</protein>
<dbReference type="EMBL" id="CADCXU010025627">
    <property type="protein sequence ID" value="CAB0012724.1"/>
    <property type="molecule type" value="Genomic_DNA"/>
</dbReference>
<sequence length="294" mass="34420">MLGQDTRSTTRGAFVQWAEGPVDDTGFGALSTYRRRSGETSYLHFVKTASVPMAPYVTTLNFHDISNVHVQVRNWRYEVSPLRRRYIPARRLILTLQHRKPGAVTIRTINSSKNSSLVHSRRLFLVENVISNSFEMYGFRKKHGAREKLASEIREIKSYDRNTFAEQETLNITDQYRPFTRITSLSLYHRCHYNYNDCFRHYFSSTRLSCGAARCPIRPDTRKLLFRIGREYFNEPPVRRKKYKSQLIRTLSIMVSFIGTQHPECWVSLSRRSLPFRKFLAEGTKGELQLAYSE</sequence>
<keyword evidence="2" id="KW-1185">Reference proteome</keyword>
<reference evidence="1 2" key="1">
    <citation type="submission" date="2020-02" db="EMBL/GenBank/DDBJ databases">
        <authorList>
            <person name="Ferguson B K."/>
        </authorList>
    </citation>
    <scope>NUCLEOTIDE SEQUENCE [LARGE SCALE GENOMIC DNA]</scope>
</reference>
<dbReference type="AlphaFoldDB" id="A0A6H5H7A6"/>
<organism evidence="1 2">
    <name type="scientific">Nesidiocoris tenuis</name>
    <dbReference type="NCBI Taxonomy" id="355587"/>
    <lineage>
        <taxon>Eukaryota</taxon>
        <taxon>Metazoa</taxon>
        <taxon>Ecdysozoa</taxon>
        <taxon>Arthropoda</taxon>
        <taxon>Hexapoda</taxon>
        <taxon>Insecta</taxon>
        <taxon>Pterygota</taxon>
        <taxon>Neoptera</taxon>
        <taxon>Paraneoptera</taxon>
        <taxon>Hemiptera</taxon>
        <taxon>Heteroptera</taxon>
        <taxon>Panheteroptera</taxon>
        <taxon>Cimicomorpha</taxon>
        <taxon>Miridae</taxon>
        <taxon>Dicyphina</taxon>
        <taxon>Nesidiocoris</taxon>
    </lineage>
</organism>
<evidence type="ECO:0000313" key="1">
    <source>
        <dbReference type="EMBL" id="CAB0012724.1"/>
    </source>
</evidence>
<name>A0A6H5H7A6_9HEMI</name>
<accession>A0A6H5H7A6</accession>
<dbReference type="Proteomes" id="UP000479000">
    <property type="component" value="Unassembled WGS sequence"/>
</dbReference>
<proteinExistence type="predicted"/>
<evidence type="ECO:0000313" key="2">
    <source>
        <dbReference type="Proteomes" id="UP000479000"/>
    </source>
</evidence>